<feature type="compositionally biased region" description="Basic residues" evidence="1">
    <location>
        <begin position="1"/>
        <end position="17"/>
    </location>
</feature>
<feature type="non-terminal residue" evidence="2">
    <location>
        <position position="1"/>
    </location>
</feature>
<sequence>EKRRKKKSIKFLQRRREKKETGTMGRKKIQITRIMDERNRQVKSLGGGEDG</sequence>
<dbReference type="AlphaFoldDB" id="Q4RUM6"/>
<gene>
    <name evidence="2" type="ORF">GSTENG00028733001</name>
</gene>
<name>Q4RUM6_TETNG</name>
<accession>Q4RUM6</accession>
<dbReference type="EMBL" id="CAAE01014993">
    <property type="protein sequence ID" value="CAG07906.1"/>
    <property type="molecule type" value="Genomic_DNA"/>
</dbReference>
<reference evidence="2" key="1">
    <citation type="journal article" date="2004" name="Nature">
        <title>Genome duplication in the teleost fish Tetraodon nigroviridis reveals the early vertebrate proto-karyotype.</title>
        <authorList>
            <person name="Jaillon O."/>
            <person name="Aury J.-M."/>
            <person name="Brunet F."/>
            <person name="Petit J.-L."/>
            <person name="Stange-Thomann N."/>
            <person name="Mauceli E."/>
            <person name="Bouneau L."/>
            <person name="Fischer C."/>
            <person name="Ozouf-Costaz C."/>
            <person name="Bernot A."/>
            <person name="Nicaud S."/>
            <person name="Jaffe D."/>
            <person name="Fisher S."/>
            <person name="Lutfalla G."/>
            <person name="Dossat C."/>
            <person name="Segurens B."/>
            <person name="Dasilva C."/>
            <person name="Salanoubat M."/>
            <person name="Levy M."/>
            <person name="Boudet N."/>
            <person name="Castellano S."/>
            <person name="Anthouard V."/>
            <person name="Jubin C."/>
            <person name="Castelli V."/>
            <person name="Katinka M."/>
            <person name="Vacherie B."/>
            <person name="Biemont C."/>
            <person name="Skalli Z."/>
            <person name="Cattolico L."/>
            <person name="Poulain J."/>
            <person name="De Berardinis V."/>
            <person name="Cruaud C."/>
            <person name="Duprat S."/>
            <person name="Brottier P."/>
            <person name="Coutanceau J.-P."/>
            <person name="Gouzy J."/>
            <person name="Parra G."/>
            <person name="Lardier G."/>
            <person name="Chapple C."/>
            <person name="McKernan K.J."/>
            <person name="McEwan P."/>
            <person name="Bosak S."/>
            <person name="Kellis M."/>
            <person name="Volff J.-N."/>
            <person name="Guigo R."/>
            <person name="Zody M.C."/>
            <person name="Mesirov J."/>
            <person name="Lindblad-Toh K."/>
            <person name="Birren B."/>
            <person name="Nusbaum C."/>
            <person name="Kahn D."/>
            <person name="Robinson-Rechavi M."/>
            <person name="Laudet V."/>
            <person name="Schachter V."/>
            <person name="Quetier F."/>
            <person name="Saurin W."/>
            <person name="Scarpelli C."/>
            <person name="Wincker P."/>
            <person name="Lander E.S."/>
            <person name="Weissenbach J."/>
            <person name="Roest Crollius H."/>
        </authorList>
    </citation>
    <scope>NUCLEOTIDE SEQUENCE [LARGE SCALE GENOMIC DNA]</scope>
</reference>
<dbReference type="OrthoDB" id="10067438at2759"/>
<reference evidence="2" key="2">
    <citation type="submission" date="2004-02" db="EMBL/GenBank/DDBJ databases">
        <authorList>
            <consortium name="Genoscope"/>
            <consortium name="Whitehead Institute Centre for Genome Research"/>
        </authorList>
    </citation>
    <scope>NUCLEOTIDE SEQUENCE</scope>
</reference>
<protein>
    <submittedName>
        <fullName evidence="2">(spotted green pufferfish) hypothetical protein</fullName>
    </submittedName>
</protein>
<feature type="region of interest" description="Disordered" evidence="1">
    <location>
        <begin position="1"/>
        <end position="26"/>
    </location>
</feature>
<evidence type="ECO:0000313" key="2">
    <source>
        <dbReference type="EMBL" id="CAG07906.1"/>
    </source>
</evidence>
<comment type="caution">
    <text evidence="2">The sequence shown here is derived from an EMBL/GenBank/DDBJ whole genome shotgun (WGS) entry which is preliminary data.</text>
</comment>
<organism evidence="2">
    <name type="scientific">Tetraodon nigroviridis</name>
    <name type="common">Spotted green pufferfish</name>
    <name type="synonym">Chelonodon nigroviridis</name>
    <dbReference type="NCBI Taxonomy" id="99883"/>
    <lineage>
        <taxon>Eukaryota</taxon>
        <taxon>Metazoa</taxon>
        <taxon>Chordata</taxon>
        <taxon>Craniata</taxon>
        <taxon>Vertebrata</taxon>
        <taxon>Euteleostomi</taxon>
        <taxon>Actinopterygii</taxon>
        <taxon>Neopterygii</taxon>
        <taxon>Teleostei</taxon>
        <taxon>Neoteleostei</taxon>
        <taxon>Acanthomorphata</taxon>
        <taxon>Eupercaria</taxon>
        <taxon>Tetraodontiformes</taxon>
        <taxon>Tetradontoidea</taxon>
        <taxon>Tetraodontidae</taxon>
        <taxon>Tetraodon</taxon>
    </lineage>
</organism>
<dbReference type="KEGG" id="tng:GSTEN00028733G001"/>
<evidence type="ECO:0000256" key="1">
    <source>
        <dbReference type="SAM" id="MobiDB-lite"/>
    </source>
</evidence>
<proteinExistence type="predicted"/>